<protein>
    <submittedName>
        <fullName evidence="1">DUF6270 domain-containing protein</fullName>
    </submittedName>
</protein>
<name>A0ABN0SS64_9MICO</name>
<dbReference type="InterPro" id="IPR046237">
    <property type="entry name" value="DUF6270"/>
</dbReference>
<accession>A0ABN0SS64</accession>
<gene>
    <name evidence="1" type="ORF">NCCP602_32630</name>
</gene>
<dbReference type="RefSeq" id="WP_339393925.1">
    <property type="nucleotide sequence ID" value="NZ_BAAAAF010000021.1"/>
</dbReference>
<evidence type="ECO:0000313" key="2">
    <source>
        <dbReference type="Proteomes" id="UP001498238"/>
    </source>
</evidence>
<dbReference type="Proteomes" id="UP001498238">
    <property type="component" value="Unassembled WGS sequence"/>
</dbReference>
<dbReference type="EMBL" id="BAAAAF010000021">
    <property type="protein sequence ID" value="GAA0037301.1"/>
    <property type="molecule type" value="Genomic_DNA"/>
</dbReference>
<evidence type="ECO:0000313" key="1">
    <source>
        <dbReference type="EMBL" id="GAA0037301.1"/>
    </source>
</evidence>
<proteinExistence type="predicted"/>
<reference evidence="1 2" key="1">
    <citation type="submission" date="2024-01" db="EMBL/GenBank/DDBJ databases">
        <title>Characterization of antibiotic resistant novel bacterial strains and their environmental applications.</title>
        <authorList>
            <person name="Manzoor S."/>
            <person name="Abbas S."/>
            <person name="Arshad M."/>
            <person name="Ahmed I."/>
        </authorList>
    </citation>
    <scope>NUCLEOTIDE SEQUENCE [LARGE SCALE GENOMIC DNA]</scope>
    <source>
        <strain evidence="1 2">NCCP-602</strain>
    </source>
</reference>
<sequence>MNIAIFGSCVSRDTCEFMPDADVRAYVARQSVRSLLAPHGTDGVDLSELTSAFQERMVVGDLEGNGARRIAEIADELDVILVDLVDERRGYWEFPDGTSMTNSIEVELSGAGRAARRSGARLVEFGTDEHFAAWHVGFEALVASLGVAGLADKTVLIDVEWAAALAGAPHPRGDVASVLGRHGRRLKRGVREASRRLSTGASVQEAWRRFSEIKPTEAEEFADRAIDANEKFMRYREAARQMVGVAITRSSGELRISREHKWGPQPFHFRDEDYSSLVDSIREFAAERQ</sequence>
<organism evidence="1 2">
    <name type="scientific">Brevibacterium metallidurans</name>
    <dbReference type="NCBI Taxonomy" id="1482676"/>
    <lineage>
        <taxon>Bacteria</taxon>
        <taxon>Bacillati</taxon>
        <taxon>Actinomycetota</taxon>
        <taxon>Actinomycetes</taxon>
        <taxon>Micrococcales</taxon>
        <taxon>Brevibacteriaceae</taxon>
        <taxon>Brevibacterium</taxon>
    </lineage>
</organism>
<keyword evidence="2" id="KW-1185">Reference proteome</keyword>
<comment type="caution">
    <text evidence="1">The sequence shown here is derived from an EMBL/GenBank/DDBJ whole genome shotgun (WGS) entry which is preliminary data.</text>
</comment>
<dbReference type="Pfam" id="PF19786">
    <property type="entry name" value="DUF6270"/>
    <property type="match status" value="1"/>
</dbReference>